<accession>A0AAV8UFJ9</accession>
<dbReference type="PROSITE" id="PS50817">
    <property type="entry name" value="INTEIN_N_TER"/>
    <property type="match status" value="1"/>
</dbReference>
<feature type="chain" id="PRO_5043372958" description="Hint domain-containing protein" evidence="1">
    <location>
        <begin position="23"/>
        <end position="358"/>
    </location>
</feature>
<dbReference type="GO" id="GO:0016539">
    <property type="term" value="P:intein-mediated protein splicing"/>
    <property type="evidence" value="ECO:0007669"/>
    <property type="project" value="InterPro"/>
</dbReference>
<name>A0AAV8UFJ9_9RHOD</name>
<gene>
    <name evidence="2" type="ORF">NDN08_000089</name>
</gene>
<evidence type="ECO:0000313" key="3">
    <source>
        <dbReference type="Proteomes" id="UP001157974"/>
    </source>
</evidence>
<comment type="caution">
    <text evidence="2">The sequence shown here is derived from an EMBL/GenBank/DDBJ whole genome shotgun (WGS) entry which is preliminary data.</text>
</comment>
<dbReference type="AlphaFoldDB" id="A0AAV8UFJ9"/>
<proteinExistence type="predicted"/>
<evidence type="ECO:0008006" key="4">
    <source>
        <dbReference type="Google" id="ProtNLM"/>
    </source>
</evidence>
<dbReference type="CDD" id="cd00081">
    <property type="entry name" value="Hint"/>
    <property type="match status" value="1"/>
</dbReference>
<dbReference type="Gene3D" id="2.170.16.10">
    <property type="entry name" value="Hedgehog/Intein (Hint) domain"/>
    <property type="match status" value="1"/>
</dbReference>
<reference evidence="2 3" key="1">
    <citation type="journal article" date="2023" name="Nat. Commun.">
        <title>Origin of minicircular mitochondrial genomes in red algae.</title>
        <authorList>
            <person name="Lee Y."/>
            <person name="Cho C.H."/>
            <person name="Lee Y.M."/>
            <person name="Park S.I."/>
            <person name="Yang J.H."/>
            <person name="West J.A."/>
            <person name="Bhattacharya D."/>
            <person name="Yoon H.S."/>
        </authorList>
    </citation>
    <scope>NUCLEOTIDE SEQUENCE [LARGE SCALE GENOMIC DNA]</scope>
    <source>
        <strain evidence="2 3">CCMP1338</strain>
        <tissue evidence="2">Whole cell</tissue>
    </source>
</reference>
<feature type="signal peptide" evidence="1">
    <location>
        <begin position="1"/>
        <end position="22"/>
    </location>
</feature>
<sequence length="358" mass="38900">MRTMLLFSVILEFFGCLVLVSGFETSDLPGLYKLVSCESGAGCPEELRIEKFYNVIAREAGEVGIGDSHHFPGFGCSGSGDLFGGIEFASTEDGGKSEDTGFVVGGEPFQDTGVFSLEELNCERWEVIEISILSNGNTTAVFSERDDGNSLVEIKGSYQLTEEPACFSTSSEVRVRRDDGSLTRMPLGEVQVGDFVESLDWRGERSFSKVYLIQHAGSALYSDVIDVHVITVDGGNGRLQVTGDHILLSEGMKPVRASDLKLGDQLLYLSGDDSRAVEASVVELKRARSAVANVNTFNNRLVVNGFAATTHSVPFRLSARLLTPWLDVLASPFKLLSTLGTDRLVKAVDTSLNKLFRK</sequence>
<protein>
    <recommendedName>
        <fullName evidence="4">Hint domain-containing protein</fullName>
    </recommendedName>
</protein>
<dbReference type="EMBL" id="JAMWBK010000013">
    <property type="protein sequence ID" value="KAJ8900789.1"/>
    <property type="molecule type" value="Genomic_DNA"/>
</dbReference>
<keyword evidence="3" id="KW-1185">Reference proteome</keyword>
<evidence type="ECO:0000313" key="2">
    <source>
        <dbReference type="EMBL" id="KAJ8900789.1"/>
    </source>
</evidence>
<dbReference type="InterPro" id="IPR036844">
    <property type="entry name" value="Hint_dom_sf"/>
</dbReference>
<dbReference type="InterPro" id="IPR006141">
    <property type="entry name" value="Intein_N"/>
</dbReference>
<dbReference type="SUPFAM" id="SSF51294">
    <property type="entry name" value="Hedgehog/intein (Hint) domain"/>
    <property type="match status" value="1"/>
</dbReference>
<keyword evidence="1" id="KW-0732">Signal</keyword>
<organism evidence="2 3">
    <name type="scientific">Rhodosorus marinus</name>
    <dbReference type="NCBI Taxonomy" id="101924"/>
    <lineage>
        <taxon>Eukaryota</taxon>
        <taxon>Rhodophyta</taxon>
        <taxon>Stylonematophyceae</taxon>
        <taxon>Stylonematales</taxon>
        <taxon>Stylonemataceae</taxon>
        <taxon>Rhodosorus</taxon>
    </lineage>
</organism>
<evidence type="ECO:0000256" key="1">
    <source>
        <dbReference type="SAM" id="SignalP"/>
    </source>
</evidence>
<dbReference type="Proteomes" id="UP001157974">
    <property type="component" value="Unassembled WGS sequence"/>
</dbReference>